<dbReference type="Gene3D" id="3.90.1150.10">
    <property type="entry name" value="Aspartate Aminotransferase, domain 1"/>
    <property type="match status" value="1"/>
</dbReference>
<name>A0AAE0EN71_9CHLO</name>
<dbReference type="Proteomes" id="UP001190700">
    <property type="component" value="Unassembled WGS sequence"/>
</dbReference>
<evidence type="ECO:0000259" key="3">
    <source>
        <dbReference type="Pfam" id="PF00266"/>
    </source>
</evidence>
<evidence type="ECO:0000313" key="4">
    <source>
        <dbReference type="EMBL" id="KAK3234758.1"/>
    </source>
</evidence>
<proteinExistence type="predicted"/>
<dbReference type="PANTHER" id="PTHR43092">
    <property type="entry name" value="L-CYSTEINE DESULFHYDRASE"/>
    <property type="match status" value="1"/>
</dbReference>
<evidence type="ECO:0000256" key="2">
    <source>
        <dbReference type="SAM" id="MobiDB-lite"/>
    </source>
</evidence>
<feature type="domain" description="Aminotransferase class V" evidence="3">
    <location>
        <begin position="144"/>
        <end position="316"/>
    </location>
</feature>
<dbReference type="AlphaFoldDB" id="A0AAE0EN71"/>
<dbReference type="InterPro" id="IPR015422">
    <property type="entry name" value="PyrdxlP-dep_Trfase_small"/>
</dbReference>
<feature type="region of interest" description="Disordered" evidence="2">
    <location>
        <begin position="1"/>
        <end position="20"/>
    </location>
</feature>
<dbReference type="InterPro" id="IPR015424">
    <property type="entry name" value="PyrdxlP-dep_Trfase"/>
</dbReference>
<evidence type="ECO:0000256" key="1">
    <source>
        <dbReference type="ARBA" id="ARBA00022898"/>
    </source>
</evidence>
<organism evidence="4 5">
    <name type="scientific">Cymbomonas tetramitiformis</name>
    <dbReference type="NCBI Taxonomy" id="36881"/>
    <lineage>
        <taxon>Eukaryota</taxon>
        <taxon>Viridiplantae</taxon>
        <taxon>Chlorophyta</taxon>
        <taxon>Pyramimonadophyceae</taxon>
        <taxon>Pyramimonadales</taxon>
        <taxon>Pyramimonadaceae</taxon>
        <taxon>Cymbomonas</taxon>
    </lineage>
</organism>
<comment type="caution">
    <text evidence="4">The sequence shown here is derived from an EMBL/GenBank/DDBJ whole genome shotgun (WGS) entry which is preliminary data.</text>
</comment>
<dbReference type="Gene3D" id="3.40.640.10">
    <property type="entry name" value="Type I PLP-dependent aspartate aminotransferase-like (Major domain)"/>
    <property type="match status" value="1"/>
</dbReference>
<accession>A0AAE0EN71</accession>
<gene>
    <name evidence="4" type="ORF">CYMTET_55001</name>
</gene>
<dbReference type="EMBL" id="LGRX02035465">
    <property type="protein sequence ID" value="KAK3234758.1"/>
    <property type="molecule type" value="Genomic_DNA"/>
</dbReference>
<dbReference type="InterPro" id="IPR015421">
    <property type="entry name" value="PyrdxlP-dep_Trfase_major"/>
</dbReference>
<dbReference type="Pfam" id="PF00266">
    <property type="entry name" value="Aminotran_5"/>
    <property type="match status" value="1"/>
</dbReference>
<sequence length="482" mass="52653">MTDHERASKKTKTEEAKPEDTTLAGFAGFGSFMQDKSVQKLISETSAEYTVPTFPVDLDPLVYGFASSGGEEGAVHFGKPQKGNFMLGTEFFFVNHGAFGAVARPVFEAAQAWRRHAEVQPLKFIDRELLPLLVHTIREFAPEVGAKATDLVFLPSATVGLNTVINAAAREWNADDEVLSLSVGYASVRKMLDVRCGEVGVRHITAQVELPVASADDVVDAVSRAISPKTRFAVFDHVTSNTALVLPVARLIKVCRNRGVRVLIDGAHAPGMLHLDMEALDPDWYVANLHKWYCCPRGCAFLWARPGEQQAALRPLVISHGSGDGLTSSFVWDGNRDYSATLAVLTAIRVWRLWGPERARAYMQRTAREAAETLLAAFGTDVLAPWDMFGAMVLVRIPAQCAGITEDEEAFPAHAKFVQDTLFHTYKVEVPVKVAAGKLYLRISAHVYNQKVDYKAVSSAISTMRDSNLGRVVVCTKGGGCA</sequence>
<evidence type="ECO:0000313" key="5">
    <source>
        <dbReference type="Proteomes" id="UP001190700"/>
    </source>
</evidence>
<reference evidence="4 5" key="1">
    <citation type="journal article" date="2015" name="Genome Biol. Evol.">
        <title>Comparative Genomics of a Bacterivorous Green Alga Reveals Evolutionary Causalities and Consequences of Phago-Mixotrophic Mode of Nutrition.</title>
        <authorList>
            <person name="Burns J.A."/>
            <person name="Paasch A."/>
            <person name="Narechania A."/>
            <person name="Kim E."/>
        </authorList>
    </citation>
    <scope>NUCLEOTIDE SEQUENCE [LARGE SCALE GENOMIC DNA]</scope>
    <source>
        <strain evidence="4 5">PLY_AMNH</strain>
    </source>
</reference>
<protein>
    <recommendedName>
        <fullName evidence="3">Aminotransferase class V domain-containing protein</fullName>
    </recommendedName>
</protein>
<dbReference type="InterPro" id="IPR000192">
    <property type="entry name" value="Aminotrans_V_dom"/>
</dbReference>
<keyword evidence="1" id="KW-0663">Pyridoxal phosphate</keyword>
<keyword evidence="5" id="KW-1185">Reference proteome</keyword>
<dbReference type="SUPFAM" id="SSF53383">
    <property type="entry name" value="PLP-dependent transferases"/>
    <property type="match status" value="1"/>
</dbReference>
<dbReference type="PANTHER" id="PTHR43092:SF2">
    <property type="entry name" value="HERCYNYLCYSTEINE SULFOXIDE LYASE"/>
    <property type="match status" value="1"/>
</dbReference>